<evidence type="ECO:0000313" key="8">
    <source>
        <dbReference type="EMBL" id="ACM92297.1"/>
    </source>
</evidence>
<name>B9L8H7_NAUPA</name>
<gene>
    <name evidence="7" type="primary">trmB</name>
    <name evidence="8" type="ordered locus">NAMH_0517</name>
</gene>
<feature type="binding site" evidence="7">
    <location>
        <position position="190"/>
    </location>
    <ligand>
        <name>substrate</name>
    </ligand>
</feature>
<dbReference type="OrthoDB" id="9802090at2"/>
<dbReference type="InterPro" id="IPR003358">
    <property type="entry name" value="tRNA_(Gua-N-7)_MeTrfase_Trmb"/>
</dbReference>
<dbReference type="HAMAP" id="MF_01057">
    <property type="entry name" value="tRNA_methyltr_TrmB"/>
    <property type="match status" value="1"/>
</dbReference>
<dbReference type="NCBIfam" id="NF010719">
    <property type="entry name" value="PRK14121.1"/>
    <property type="match status" value="1"/>
</dbReference>
<proteinExistence type="inferred from homology"/>
<comment type="pathway">
    <text evidence="7">tRNA modification; N(7)-methylguanine-tRNA biosynthesis.</text>
</comment>
<dbReference type="PANTHER" id="PTHR23417">
    <property type="entry name" value="3-DEOXY-D-MANNO-OCTULOSONIC-ACID TRANSFERASE/TRNA GUANINE-N 7 - -METHYLTRANSFERASE"/>
    <property type="match status" value="1"/>
</dbReference>
<dbReference type="GO" id="GO:0008176">
    <property type="term" value="F:tRNA (guanine(46)-N7)-methyltransferase activity"/>
    <property type="evidence" value="ECO:0007669"/>
    <property type="project" value="UniProtKB-UniRule"/>
</dbReference>
<feature type="binding site" evidence="7">
    <location>
        <position position="220"/>
    </location>
    <ligand>
        <name>substrate</name>
    </ligand>
</feature>
<dbReference type="RefSeq" id="WP_012663669.1">
    <property type="nucleotide sequence ID" value="NC_012115.1"/>
</dbReference>
<dbReference type="PROSITE" id="PS51625">
    <property type="entry name" value="SAM_MT_TRMB"/>
    <property type="match status" value="1"/>
</dbReference>
<protein>
    <recommendedName>
        <fullName evidence="7">tRNA (guanine-N(7)-)-methyltransferase</fullName>
        <ecNumber evidence="7">2.1.1.33</ecNumber>
    </recommendedName>
    <alternativeName>
        <fullName evidence="7">tRNA (guanine(46)-N(7))-methyltransferase</fullName>
    </alternativeName>
    <alternativeName>
        <fullName evidence="7">tRNA(m7G46)-methyltransferase</fullName>
    </alternativeName>
</protein>
<comment type="catalytic activity">
    <reaction evidence="1 7">
        <text>guanosine(46) in tRNA + S-adenosyl-L-methionine = N(7)-methylguanosine(46) in tRNA + S-adenosyl-L-homocysteine</text>
        <dbReference type="Rhea" id="RHEA:42708"/>
        <dbReference type="Rhea" id="RHEA-COMP:10188"/>
        <dbReference type="Rhea" id="RHEA-COMP:10189"/>
        <dbReference type="ChEBI" id="CHEBI:57856"/>
        <dbReference type="ChEBI" id="CHEBI:59789"/>
        <dbReference type="ChEBI" id="CHEBI:74269"/>
        <dbReference type="ChEBI" id="CHEBI:74480"/>
        <dbReference type="EC" id="2.1.1.33"/>
    </reaction>
</comment>
<evidence type="ECO:0000256" key="5">
    <source>
        <dbReference type="ARBA" id="ARBA00022691"/>
    </source>
</evidence>
<dbReference type="Pfam" id="PF02390">
    <property type="entry name" value="Methyltransf_4"/>
    <property type="match status" value="1"/>
</dbReference>
<evidence type="ECO:0000256" key="6">
    <source>
        <dbReference type="ARBA" id="ARBA00022694"/>
    </source>
</evidence>
<dbReference type="EMBL" id="CP001279">
    <property type="protein sequence ID" value="ACM92297.1"/>
    <property type="molecule type" value="Genomic_DNA"/>
</dbReference>
<feature type="binding site" evidence="7">
    <location>
        <position position="112"/>
    </location>
    <ligand>
        <name>S-adenosyl-L-methionine</name>
        <dbReference type="ChEBI" id="CHEBI:59789"/>
    </ligand>
</feature>
<accession>B9L8H7</accession>
<dbReference type="EC" id="2.1.1.33" evidence="7"/>
<feature type="binding site" evidence="7">
    <location>
        <position position="164"/>
    </location>
    <ligand>
        <name>S-adenosyl-L-methionine</name>
        <dbReference type="ChEBI" id="CHEBI:59789"/>
    </ligand>
</feature>
<dbReference type="InterPro" id="IPR055361">
    <property type="entry name" value="tRNA_methyltr_TrmB_bact"/>
</dbReference>
<dbReference type="UniPathway" id="UPA00989"/>
<keyword evidence="5 7" id="KW-0949">S-adenosyl-L-methionine</keyword>
<evidence type="ECO:0000256" key="1">
    <source>
        <dbReference type="ARBA" id="ARBA00000142"/>
    </source>
</evidence>
<dbReference type="NCBIfam" id="TIGR00091">
    <property type="entry name" value="tRNA (guanosine(46)-N7)-methyltransferase TrmB"/>
    <property type="match status" value="1"/>
</dbReference>
<dbReference type="SUPFAM" id="SSF53335">
    <property type="entry name" value="S-adenosyl-L-methionine-dependent methyltransferases"/>
    <property type="match status" value="1"/>
</dbReference>
<keyword evidence="4 7" id="KW-0808">Transferase</keyword>
<evidence type="ECO:0000256" key="7">
    <source>
        <dbReference type="HAMAP-Rule" id="MF_01057"/>
    </source>
</evidence>
<keyword evidence="6 7" id="KW-0819">tRNA processing</keyword>
<keyword evidence="9" id="KW-1185">Reference proteome</keyword>
<dbReference type="STRING" id="598659.NAMH_0517"/>
<dbReference type="Gene3D" id="3.40.50.150">
    <property type="entry name" value="Vaccinia Virus protein VP39"/>
    <property type="match status" value="1"/>
</dbReference>
<reference evidence="8 9" key="1">
    <citation type="journal article" date="2009" name="PLoS Genet.">
        <title>Adaptations to submarine hydrothermal environments exemplified by the genome of Nautilia profundicola.</title>
        <authorList>
            <person name="Campbell B.J."/>
            <person name="Smith J.L."/>
            <person name="Hanson T.E."/>
            <person name="Klotz M.G."/>
            <person name="Stein L.Y."/>
            <person name="Lee C.K."/>
            <person name="Wu D."/>
            <person name="Robinson J.M."/>
            <person name="Khouri H.M."/>
            <person name="Eisen J.A."/>
            <person name="Cary S.C."/>
        </authorList>
    </citation>
    <scope>NUCLEOTIDE SEQUENCE [LARGE SCALE GENOMIC DNA]</scope>
    <source>
        <strain evidence="9">ATCC BAA-1463 / DSM 18972 / AmH</strain>
    </source>
</reference>
<organism evidence="8 9">
    <name type="scientific">Nautilia profundicola (strain ATCC BAA-1463 / DSM 18972 / AmH)</name>
    <dbReference type="NCBI Taxonomy" id="598659"/>
    <lineage>
        <taxon>Bacteria</taxon>
        <taxon>Pseudomonadati</taxon>
        <taxon>Campylobacterota</taxon>
        <taxon>Epsilonproteobacteria</taxon>
        <taxon>Nautiliales</taxon>
        <taxon>Nautiliaceae</taxon>
        <taxon>Nautilia</taxon>
    </lineage>
</organism>
<dbReference type="Proteomes" id="UP000000448">
    <property type="component" value="Chromosome"/>
</dbReference>
<dbReference type="HOGENOM" id="CLU_041532_0_0_7"/>
<sequence length="372" mass="43908">MPHIVVDKVKDVKFPVKVDEVNFLFRADDLIGVQTENAKFLIKVLKKDNGYLVKYDKITRPLISEIKKAYKAFVKLNEAKILFENIEGIKEKIPNKNLLDITSDLSGIDIVEVGFGSGRHLIHLAKTYPDKIILGIEIHKPSIEQVLKRCIHENIDNIRIINHDARIILSKIPSNRLHSIYVHFPVPWDKKPHRRVINEDFISESVRVLQKDGFLHLRTDSDNYFEYSFSEFMKFPKVDLKVKKNIPYEVSSKYEDRWKKMQKDIYDIYMINHEISEELNENFDFSFECRLENLDFEPKIYENFVIHIEKIFKIDDKRELIRATIGNFNRPEHIYILNQEKPEYFKKPAPIKENYLAHMKLKGLFNGCTGRG</sequence>
<dbReference type="AlphaFoldDB" id="B9L8H7"/>
<dbReference type="CDD" id="cd02440">
    <property type="entry name" value="AdoMet_MTases"/>
    <property type="match status" value="1"/>
</dbReference>
<comment type="caution">
    <text evidence="7">Lacks conserved residue(s) required for the propagation of feature annotation.</text>
</comment>
<dbReference type="PANTHER" id="PTHR23417:SF14">
    <property type="entry name" value="PENTACOTRIPEPTIDE-REPEAT REGION OF PRORP DOMAIN-CONTAINING PROTEIN"/>
    <property type="match status" value="1"/>
</dbReference>
<keyword evidence="3 7" id="KW-0489">Methyltransferase</keyword>
<evidence type="ECO:0000256" key="3">
    <source>
        <dbReference type="ARBA" id="ARBA00022603"/>
    </source>
</evidence>
<evidence type="ECO:0000313" key="9">
    <source>
        <dbReference type="Proteomes" id="UP000000448"/>
    </source>
</evidence>
<evidence type="ECO:0000256" key="2">
    <source>
        <dbReference type="ARBA" id="ARBA00003015"/>
    </source>
</evidence>
<dbReference type="GO" id="GO:0043527">
    <property type="term" value="C:tRNA methyltransferase complex"/>
    <property type="evidence" value="ECO:0007669"/>
    <property type="project" value="TreeGrafter"/>
</dbReference>
<comment type="function">
    <text evidence="2 7">Catalyzes the formation of N(7)-methylguanine at position 46 (m7G46) in tRNA.</text>
</comment>
<dbReference type="KEGG" id="nam:NAMH_0517"/>
<dbReference type="InterPro" id="IPR029063">
    <property type="entry name" value="SAM-dependent_MTases_sf"/>
</dbReference>
<comment type="similarity">
    <text evidence="7">Belongs to the class I-like SAM-binding methyltransferase superfamily. TrmB family.</text>
</comment>
<dbReference type="eggNOG" id="COG0220">
    <property type="taxonomic scope" value="Bacteria"/>
</dbReference>
<evidence type="ECO:0000256" key="4">
    <source>
        <dbReference type="ARBA" id="ARBA00022679"/>
    </source>
</evidence>
<feature type="binding site" evidence="7">
    <location>
        <position position="137"/>
    </location>
    <ligand>
        <name>S-adenosyl-L-methionine</name>
        <dbReference type="ChEBI" id="CHEBI:59789"/>
    </ligand>
</feature>